<keyword evidence="3" id="KW-0597">Phosphoprotein</keyword>
<dbReference type="EMBL" id="CP071503">
    <property type="protein sequence ID" value="QSX33185.1"/>
    <property type="molecule type" value="Genomic_DNA"/>
</dbReference>
<proteinExistence type="predicted"/>
<keyword evidence="5" id="KW-0547">Nucleotide-binding</keyword>
<evidence type="ECO:0000256" key="8">
    <source>
        <dbReference type="ARBA" id="ARBA00023012"/>
    </source>
</evidence>
<feature type="domain" description="Histidine kinase" evidence="9">
    <location>
        <begin position="180"/>
        <end position="424"/>
    </location>
</feature>
<evidence type="ECO:0000256" key="1">
    <source>
        <dbReference type="ARBA" id="ARBA00000085"/>
    </source>
</evidence>
<evidence type="ECO:0000313" key="10">
    <source>
        <dbReference type="EMBL" id="QSX33185.1"/>
    </source>
</evidence>
<dbReference type="InterPro" id="IPR005467">
    <property type="entry name" value="His_kinase_dom"/>
</dbReference>
<evidence type="ECO:0000313" key="11">
    <source>
        <dbReference type="Proteomes" id="UP000662770"/>
    </source>
</evidence>
<dbReference type="InterPro" id="IPR036097">
    <property type="entry name" value="HisK_dim/P_sf"/>
</dbReference>
<dbReference type="PROSITE" id="PS50109">
    <property type="entry name" value="HIS_KIN"/>
    <property type="match status" value="1"/>
</dbReference>
<name>A0ABX7QR53_9GAMM</name>
<dbReference type="InterPro" id="IPR003661">
    <property type="entry name" value="HisK_dim/P_dom"/>
</dbReference>
<dbReference type="Gene3D" id="3.30.450.20">
    <property type="entry name" value="PAS domain"/>
    <property type="match status" value="1"/>
</dbReference>
<dbReference type="InterPro" id="IPR000014">
    <property type="entry name" value="PAS"/>
</dbReference>
<dbReference type="SUPFAM" id="SSF55874">
    <property type="entry name" value="ATPase domain of HSP90 chaperone/DNA topoisomerase II/histidine kinase"/>
    <property type="match status" value="1"/>
</dbReference>
<dbReference type="PRINTS" id="PR00344">
    <property type="entry name" value="BCTRLSENSOR"/>
</dbReference>
<evidence type="ECO:0000256" key="3">
    <source>
        <dbReference type="ARBA" id="ARBA00022553"/>
    </source>
</evidence>
<keyword evidence="8" id="KW-0902">Two-component regulatory system</keyword>
<dbReference type="InterPro" id="IPR013767">
    <property type="entry name" value="PAS_fold"/>
</dbReference>
<dbReference type="Gene3D" id="1.10.287.130">
    <property type="match status" value="1"/>
</dbReference>
<keyword evidence="11" id="KW-1185">Reference proteome</keyword>
<keyword evidence="7" id="KW-0067">ATP-binding</keyword>
<dbReference type="EC" id="2.7.13.3" evidence="2"/>
<evidence type="ECO:0000256" key="6">
    <source>
        <dbReference type="ARBA" id="ARBA00022777"/>
    </source>
</evidence>
<comment type="catalytic activity">
    <reaction evidence="1">
        <text>ATP + protein L-histidine = ADP + protein N-phospho-L-histidine.</text>
        <dbReference type="EC" id="2.7.13.3"/>
    </reaction>
</comment>
<accession>A0ABX7QR53</accession>
<dbReference type="Gene3D" id="3.30.565.10">
    <property type="entry name" value="Histidine kinase-like ATPase, C-terminal domain"/>
    <property type="match status" value="1"/>
</dbReference>
<evidence type="ECO:0000256" key="5">
    <source>
        <dbReference type="ARBA" id="ARBA00022741"/>
    </source>
</evidence>
<dbReference type="SUPFAM" id="SSF55785">
    <property type="entry name" value="PYP-like sensor domain (PAS domain)"/>
    <property type="match status" value="1"/>
</dbReference>
<protein>
    <recommendedName>
        <fullName evidence="2">histidine kinase</fullName>
        <ecNumber evidence="2">2.7.13.3</ecNumber>
    </recommendedName>
</protein>
<keyword evidence="4" id="KW-0808">Transferase</keyword>
<dbReference type="Proteomes" id="UP000662770">
    <property type="component" value="Chromosome"/>
</dbReference>
<dbReference type="SMART" id="SM00387">
    <property type="entry name" value="HATPase_c"/>
    <property type="match status" value="1"/>
</dbReference>
<dbReference type="PANTHER" id="PTHR43065">
    <property type="entry name" value="SENSOR HISTIDINE KINASE"/>
    <property type="match status" value="1"/>
</dbReference>
<dbReference type="PANTHER" id="PTHR43065:SF50">
    <property type="entry name" value="HISTIDINE KINASE"/>
    <property type="match status" value="1"/>
</dbReference>
<reference evidence="10 11" key="1">
    <citation type="submission" date="2021-03" db="EMBL/GenBank/DDBJ databases">
        <title>Novel species identification of genus Shewanella.</title>
        <authorList>
            <person name="Liu G."/>
            <person name="Zhang Q."/>
        </authorList>
    </citation>
    <scope>NUCLEOTIDE SEQUENCE [LARGE SCALE GENOMIC DNA]</scope>
    <source>
        <strain evidence="10 11">FJAT-51800</strain>
    </source>
</reference>
<dbReference type="SUPFAM" id="SSF47384">
    <property type="entry name" value="Homodimeric domain of signal transducing histidine kinase"/>
    <property type="match status" value="1"/>
</dbReference>
<evidence type="ECO:0000256" key="7">
    <source>
        <dbReference type="ARBA" id="ARBA00022840"/>
    </source>
</evidence>
<dbReference type="RefSeq" id="WP_207354421.1">
    <property type="nucleotide sequence ID" value="NZ_CP071503.1"/>
</dbReference>
<dbReference type="InterPro" id="IPR035965">
    <property type="entry name" value="PAS-like_dom_sf"/>
</dbReference>
<evidence type="ECO:0000256" key="4">
    <source>
        <dbReference type="ARBA" id="ARBA00022679"/>
    </source>
</evidence>
<dbReference type="CDD" id="cd00130">
    <property type="entry name" value="PAS"/>
    <property type="match status" value="1"/>
</dbReference>
<dbReference type="Pfam" id="PF00989">
    <property type="entry name" value="PAS"/>
    <property type="match status" value="1"/>
</dbReference>
<evidence type="ECO:0000256" key="2">
    <source>
        <dbReference type="ARBA" id="ARBA00012438"/>
    </source>
</evidence>
<dbReference type="InterPro" id="IPR036890">
    <property type="entry name" value="HATPase_C_sf"/>
</dbReference>
<sequence>MVDVLGCSALVDKLPLGICVLDREFNIRYWNSFFADRMDIPVEQAAGQNILELFKDEARFLKKKLNSVFVLNNPSFSYWQHRPHIFKFKSSRPITGEETMMYQNMEIVPLDIENGEVQSICLILHDVTALAGYFNAQKALSEQLETEHAEQRALIKKLEMAQGQLLQAEKMASIGQLAAGVAHEINNPIGFINSNLQSLQDYVGNLIKIIEFTEKVIDKSASTTYKQLKSDFLERQQYAFIKEDIIDLVNESLEGAERVAAIVRNLKSFSHVDNSDWQYSDLTEGMENTLKIVSNQLKYKVEVHRDYDANLPEIYCQPMQLNQVFMNLLVNSAQAIDEKGDIYVSVKRCEDGVVVSIRDTGSGIEKKHLDKIFDPFFTTKPVGSGTGLGLSLSYSIVQKHEGEMKVTSEKGVGTTFDIYLPFLTEAHVIEREKKASLAAMTSS</sequence>
<keyword evidence="6" id="KW-0418">Kinase</keyword>
<dbReference type="InterPro" id="IPR003594">
    <property type="entry name" value="HATPase_dom"/>
</dbReference>
<evidence type="ECO:0000259" key="9">
    <source>
        <dbReference type="PROSITE" id="PS50109"/>
    </source>
</evidence>
<dbReference type="CDD" id="cd00082">
    <property type="entry name" value="HisKA"/>
    <property type="match status" value="1"/>
</dbReference>
<organism evidence="10 11">
    <name type="scientific">Shewanella avicenniae</name>
    <dbReference type="NCBI Taxonomy" id="2814294"/>
    <lineage>
        <taxon>Bacteria</taxon>
        <taxon>Pseudomonadati</taxon>
        <taxon>Pseudomonadota</taxon>
        <taxon>Gammaproteobacteria</taxon>
        <taxon>Alteromonadales</taxon>
        <taxon>Shewanellaceae</taxon>
        <taxon>Shewanella</taxon>
    </lineage>
</organism>
<dbReference type="Pfam" id="PF02518">
    <property type="entry name" value="HATPase_c"/>
    <property type="match status" value="1"/>
</dbReference>
<gene>
    <name evidence="10" type="ORF">JYB87_15885</name>
</gene>
<dbReference type="InterPro" id="IPR004358">
    <property type="entry name" value="Sig_transdc_His_kin-like_C"/>
</dbReference>